<reference evidence="6 7" key="1">
    <citation type="submission" date="2019-08" db="EMBL/GenBank/DDBJ databases">
        <title>Amphibian skin-associated Pigmentiphaga: genome sequence and occurrence across geography and hosts.</title>
        <authorList>
            <person name="Bletz M.C."/>
            <person name="Bunk B."/>
            <person name="Sproeer C."/>
            <person name="Biwer P."/>
            <person name="Reiter S."/>
            <person name="Rabemananjara F.C.E."/>
            <person name="Schulz S."/>
            <person name="Overmann J."/>
            <person name="Vences M."/>
        </authorList>
    </citation>
    <scope>NUCLEOTIDE SEQUENCE [LARGE SCALE GENOMIC DNA]</scope>
    <source>
        <strain evidence="6 7">Mada1488</strain>
    </source>
</reference>
<dbReference type="RefSeq" id="WP_148811997.1">
    <property type="nucleotide sequence ID" value="NZ_CP043046.1"/>
</dbReference>
<dbReference type="Proteomes" id="UP000325161">
    <property type="component" value="Chromosome"/>
</dbReference>
<organism evidence="6 7">
    <name type="scientific">Pigmentiphaga aceris</name>
    <dbReference type="NCBI Taxonomy" id="1940612"/>
    <lineage>
        <taxon>Bacteria</taxon>
        <taxon>Pseudomonadati</taxon>
        <taxon>Pseudomonadota</taxon>
        <taxon>Betaproteobacteria</taxon>
        <taxon>Burkholderiales</taxon>
        <taxon>Alcaligenaceae</taxon>
        <taxon>Pigmentiphaga</taxon>
    </lineage>
</organism>
<keyword evidence="3" id="KW-0238">DNA-binding</keyword>
<accession>A0A5C0AR43</accession>
<comment type="similarity">
    <text evidence="1">Belongs to the LysR transcriptional regulatory family.</text>
</comment>
<evidence type="ECO:0000313" key="7">
    <source>
        <dbReference type="Proteomes" id="UP000325161"/>
    </source>
</evidence>
<evidence type="ECO:0000256" key="1">
    <source>
        <dbReference type="ARBA" id="ARBA00009437"/>
    </source>
</evidence>
<dbReference type="Pfam" id="PF00126">
    <property type="entry name" value="HTH_1"/>
    <property type="match status" value="1"/>
</dbReference>
<dbReference type="OrthoDB" id="8627799at2"/>
<feature type="domain" description="HTH lysR-type" evidence="5">
    <location>
        <begin position="20"/>
        <end position="77"/>
    </location>
</feature>
<dbReference type="InterPro" id="IPR036390">
    <property type="entry name" value="WH_DNA-bd_sf"/>
</dbReference>
<dbReference type="EMBL" id="CP043046">
    <property type="protein sequence ID" value="QEI04569.1"/>
    <property type="molecule type" value="Genomic_DNA"/>
</dbReference>
<evidence type="ECO:0000313" key="6">
    <source>
        <dbReference type="EMBL" id="QEI04569.1"/>
    </source>
</evidence>
<dbReference type="PANTHER" id="PTHR30419:SF8">
    <property type="entry name" value="NITROGEN ASSIMILATION TRANSCRIPTIONAL ACTIVATOR-RELATED"/>
    <property type="match status" value="1"/>
</dbReference>
<dbReference type="InterPro" id="IPR000847">
    <property type="entry name" value="LysR_HTH_N"/>
</dbReference>
<dbReference type="AlphaFoldDB" id="A0A5C0AR43"/>
<evidence type="ECO:0000256" key="2">
    <source>
        <dbReference type="ARBA" id="ARBA00023015"/>
    </source>
</evidence>
<proteinExistence type="inferred from homology"/>
<dbReference type="InterPro" id="IPR036388">
    <property type="entry name" value="WH-like_DNA-bd_sf"/>
</dbReference>
<keyword evidence="4" id="KW-0804">Transcription</keyword>
<dbReference type="SUPFAM" id="SSF46785">
    <property type="entry name" value="Winged helix' DNA-binding domain"/>
    <property type="match status" value="1"/>
</dbReference>
<dbReference type="Gene3D" id="3.40.190.290">
    <property type="match status" value="1"/>
</dbReference>
<protein>
    <submittedName>
        <fullName evidence="6">LysR family transcriptional regulator</fullName>
    </submittedName>
</protein>
<evidence type="ECO:0000256" key="4">
    <source>
        <dbReference type="ARBA" id="ARBA00023163"/>
    </source>
</evidence>
<dbReference type="KEGG" id="pacr:FXN63_01015"/>
<name>A0A5C0AR43_9BURK</name>
<dbReference type="PANTHER" id="PTHR30419">
    <property type="entry name" value="HTH-TYPE TRANSCRIPTIONAL REGULATOR YBHD"/>
    <property type="match status" value="1"/>
</dbReference>
<dbReference type="PROSITE" id="PS50931">
    <property type="entry name" value="HTH_LYSR"/>
    <property type="match status" value="1"/>
</dbReference>
<keyword evidence="2" id="KW-0805">Transcription regulation</keyword>
<sequence>MSGIPPAPALPSLDAMISRLRLKQLRLLSVLADHGSLIKASEQLSITQPGASKALAEVETALGATLFVRTNKGLVPTDIGHLVIRYARLIQTDIGHLREEMQGMLEGSGGRLALGVIMGAVPLLSDALTRLLELRPGLSVEIVEDTSARLLRLLEQGRLDVAICRTSISQQPQLYDSIDIHDETLAVIANVAHPLADRDSLELEDLAASRWVVYSANMPMRLSLEREFHQAGLRFPLQLLETTSAFTTLSLLQKNPRIVALVSTEVAAFCTRFGMTRILPLRLRSRSEPYQLVTRHGGSLSPAAMLFMREFPAYQAGIQSDTDQMQGSNAGR</sequence>
<dbReference type="GO" id="GO:0003700">
    <property type="term" value="F:DNA-binding transcription factor activity"/>
    <property type="evidence" value="ECO:0007669"/>
    <property type="project" value="InterPro"/>
</dbReference>
<evidence type="ECO:0000256" key="3">
    <source>
        <dbReference type="ARBA" id="ARBA00023125"/>
    </source>
</evidence>
<evidence type="ECO:0000259" key="5">
    <source>
        <dbReference type="PROSITE" id="PS50931"/>
    </source>
</evidence>
<dbReference type="GO" id="GO:0005829">
    <property type="term" value="C:cytosol"/>
    <property type="evidence" value="ECO:0007669"/>
    <property type="project" value="TreeGrafter"/>
</dbReference>
<gene>
    <name evidence="6" type="ORF">FXN63_01015</name>
</gene>
<dbReference type="PRINTS" id="PR00039">
    <property type="entry name" value="HTHLYSR"/>
</dbReference>
<keyword evidence="7" id="KW-1185">Reference proteome</keyword>
<dbReference type="Gene3D" id="1.10.10.10">
    <property type="entry name" value="Winged helix-like DNA-binding domain superfamily/Winged helix DNA-binding domain"/>
    <property type="match status" value="1"/>
</dbReference>
<dbReference type="Pfam" id="PF03466">
    <property type="entry name" value="LysR_substrate"/>
    <property type="match status" value="1"/>
</dbReference>
<dbReference type="GO" id="GO:0003677">
    <property type="term" value="F:DNA binding"/>
    <property type="evidence" value="ECO:0007669"/>
    <property type="project" value="UniProtKB-KW"/>
</dbReference>
<dbReference type="InterPro" id="IPR050950">
    <property type="entry name" value="HTH-type_LysR_regulators"/>
</dbReference>
<dbReference type="InterPro" id="IPR005119">
    <property type="entry name" value="LysR_subst-bd"/>
</dbReference>
<dbReference type="SUPFAM" id="SSF53850">
    <property type="entry name" value="Periplasmic binding protein-like II"/>
    <property type="match status" value="1"/>
</dbReference>